<evidence type="ECO:0000256" key="5">
    <source>
        <dbReference type="PROSITE-ProRule" id="PRU00277"/>
    </source>
</evidence>
<evidence type="ECO:0000256" key="7">
    <source>
        <dbReference type="SAM" id="MobiDB-lite"/>
    </source>
</evidence>
<dbReference type="InterPro" id="IPR000774">
    <property type="entry name" value="PPIase_FKBP_N"/>
</dbReference>
<dbReference type="EC" id="5.2.1.8" evidence="6"/>
<organism evidence="10 11">
    <name type="scientific">Sphingomonas japonica</name>
    <dbReference type="NCBI Taxonomy" id="511662"/>
    <lineage>
        <taxon>Bacteria</taxon>
        <taxon>Pseudomonadati</taxon>
        <taxon>Pseudomonadota</taxon>
        <taxon>Alphaproteobacteria</taxon>
        <taxon>Sphingomonadales</taxon>
        <taxon>Sphingomonadaceae</taxon>
        <taxon>Sphingomonas</taxon>
    </lineage>
</organism>
<dbReference type="PANTHER" id="PTHR43811:SF19">
    <property type="entry name" value="39 KDA FK506-BINDING NUCLEAR PROTEIN"/>
    <property type="match status" value="1"/>
</dbReference>
<evidence type="ECO:0000256" key="3">
    <source>
        <dbReference type="ARBA" id="ARBA00023110"/>
    </source>
</evidence>
<dbReference type="Proteomes" id="UP000788153">
    <property type="component" value="Unassembled WGS sequence"/>
</dbReference>
<dbReference type="GO" id="GO:0003755">
    <property type="term" value="F:peptidyl-prolyl cis-trans isomerase activity"/>
    <property type="evidence" value="ECO:0007669"/>
    <property type="project" value="UniProtKB-EC"/>
</dbReference>
<dbReference type="Pfam" id="PF00254">
    <property type="entry name" value="FKBP_C"/>
    <property type="match status" value="1"/>
</dbReference>
<reference evidence="10 11" key="1">
    <citation type="submission" date="2020-03" db="EMBL/GenBank/DDBJ databases">
        <title>Genomic Encyclopedia of Type Strains, Phase IV (KMG-IV): sequencing the most valuable type-strain genomes for metagenomic binning, comparative biology and taxonomic classification.</title>
        <authorList>
            <person name="Goeker M."/>
        </authorList>
    </citation>
    <scope>NUCLEOTIDE SEQUENCE [LARGE SCALE GENOMIC DNA]</scope>
    <source>
        <strain evidence="10 11">DSM 22753</strain>
    </source>
</reference>
<gene>
    <name evidence="10" type="ORF">FHT01_002223</name>
</gene>
<keyword evidence="11" id="KW-1185">Reference proteome</keyword>
<feature type="region of interest" description="Disordered" evidence="7">
    <location>
        <begin position="184"/>
        <end position="207"/>
    </location>
</feature>
<dbReference type="SUPFAM" id="SSF54534">
    <property type="entry name" value="FKBP-like"/>
    <property type="match status" value="1"/>
</dbReference>
<feature type="domain" description="PPIase FKBP-type" evidence="9">
    <location>
        <begin position="84"/>
        <end position="173"/>
    </location>
</feature>
<evidence type="ECO:0000313" key="10">
    <source>
        <dbReference type="EMBL" id="NIJ24681.1"/>
    </source>
</evidence>
<sequence length="207" mass="21882">MSVTAVPIAPTKRGYVVWLWIGILVAAVAAVLLAVTGTAAVVARQGDNAQFLAWNAGQPGVETTASGLQYRVIEAGDGATPTDTDITLVNYAGSLRDGTPFDASQQPTPMSPKQVVPGFGEGLKLMPKGSKYRFWIKPELAYGADPQTDPQTGRDVIPGNSVLVFDVEMVDFVSEALLRQTQMQQQLQQQLPGGTSGAGTPPMPGQR</sequence>
<dbReference type="RefSeq" id="WP_140047015.1">
    <property type="nucleotide sequence ID" value="NZ_BAAAEV010000001.1"/>
</dbReference>
<dbReference type="Pfam" id="PF01346">
    <property type="entry name" value="FKBP_N"/>
    <property type="match status" value="1"/>
</dbReference>
<dbReference type="InterPro" id="IPR046357">
    <property type="entry name" value="PPIase_dom_sf"/>
</dbReference>
<comment type="catalytic activity">
    <reaction evidence="1 5 6">
        <text>[protein]-peptidylproline (omega=180) = [protein]-peptidylproline (omega=0)</text>
        <dbReference type="Rhea" id="RHEA:16237"/>
        <dbReference type="Rhea" id="RHEA-COMP:10747"/>
        <dbReference type="Rhea" id="RHEA-COMP:10748"/>
        <dbReference type="ChEBI" id="CHEBI:83833"/>
        <dbReference type="ChEBI" id="CHEBI:83834"/>
        <dbReference type="EC" id="5.2.1.8"/>
    </reaction>
</comment>
<comment type="caution">
    <text evidence="10">The sequence shown here is derived from an EMBL/GenBank/DDBJ whole genome shotgun (WGS) entry which is preliminary data.</text>
</comment>
<keyword evidence="8" id="KW-0472">Membrane</keyword>
<dbReference type="Gene3D" id="3.10.50.40">
    <property type="match status" value="1"/>
</dbReference>
<evidence type="ECO:0000256" key="6">
    <source>
        <dbReference type="RuleBase" id="RU003915"/>
    </source>
</evidence>
<protein>
    <recommendedName>
        <fullName evidence="6">Peptidyl-prolyl cis-trans isomerase</fullName>
        <ecNumber evidence="6">5.2.1.8</ecNumber>
    </recommendedName>
</protein>
<evidence type="ECO:0000256" key="1">
    <source>
        <dbReference type="ARBA" id="ARBA00000971"/>
    </source>
</evidence>
<feature type="transmembrane region" description="Helical" evidence="8">
    <location>
        <begin position="17"/>
        <end position="42"/>
    </location>
</feature>
<evidence type="ECO:0000256" key="4">
    <source>
        <dbReference type="ARBA" id="ARBA00023235"/>
    </source>
</evidence>
<evidence type="ECO:0000313" key="11">
    <source>
        <dbReference type="Proteomes" id="UP000788153"/>
    </source>
</evidence>
<keyword evidence="8" id="KW-1133">Transmembrane helix</keyword>
<keyword evidence="4 5" id="KW-0413">Isomerase</keyword>
<name>A0ABX0U4T9_9SPHN</name>
<evidence type="ECO:0000256" key="8">
    <source>
        <dbReference type="SAM" id="Phobius"/>
    </source>
</evidence>
<keyword evidence="3 5" id="KW-0697">Rotamase</keyword>
<accession>A0ABX0U4T9</accession>
<dbReference type="PANTHER" id="PTHR43811">
    <property type="entry name" value="FKBP-TYPE PEPTIDYL-PROLYL CIS-TRANS ISOMERASE FKPA"/>
    <property type="match status" value="1"/>
</dbReference>
<evidence type="ECO:0000256" key="2">
    <source>
        <dbReference type="ARBA" id="ARBA00006577"/>
    </source>
</evidence>
<comment type="similarity">
    <text evidence="2 6">Belongs to the FKBP-type PPIase family.</text>
</comment>
<proteinExistence type="inferred from homology"/>
<evidence type="ECO:0000259" key="9">
    <source>
        <dbReference type="PROSITE" id="PS50059"/>
    </source>
</evidence>
<dbReference type="InterPro" id="IPR001179">
    <property type="entry name" value="PPIase_FKBP_dom"/>
</dbReference>
<dbReference type="PROSITE" id="PS50059">
    <property type="entry name" value="FKBP_PPIASE"/>
    <property type="match status" value="1"/>
</dbReference>
<dbReference type="EMBL" id="JAASQP010000001">
    <property type="protein sequence ID" value="NIJ24681.1"/>
    <property type="molecule type" value="Genomic_DNA"/>
</dbReference>
<keyword evidence="8" id="KW-0812">Transmembrane</keyword>